<dbReference type="PROSITE" id="PS51194">
    <property type="entry name" value="HELICASE_CTER"/>
    <property type="match status" value="1"/>
</dbReference>
<name>A0A1D2YX07_9BACI</name>
<dbReference type="InterPro" id="IPR050079">
    <property type="entry name" value="DEAD_box_RNA_helicase"/>
</dbReference>
<feature type="domain" description="HD Cas3-type" evidence="13">
    <location>
        <begin position="592"/>
        <end position="817"/>
    </location>
</feature>
<dbReference type="NCBIfam" id="TIGR01587">
    <property type="entry name" value="cas3_core"/>
    <property type="match status" value="1"/>
</dbReference>
<dbReference type="InterPro" id="IPR027417">
    <property type="entry name" value="P-loop_NTPase"/>
</dbReference>
<dbReference type="Pfam" id="PF22590">
    <property type="entry name" value="Cas3-like_C_2"/>
    <property type="match status" value="1"/>
</dbReference>
<comment type="similarity">
    <text evidence="1">In the N-terminal section; belongs to the CRISPR-associated nuclease Cas3-HD family.</text>
</comment>
<dbReference type="Pfam" id="PF00270">
    <property type="entry name" value="DEAD"/>
    <property type="match status" value="1"/>
</dbReference>
<evidence type="ECO:0000259" key="13">
    <source>
        <dbReference type="PROSITE" id="PS51643"/>
    </source>
</evidence>
<evidence type="ECO:0000256" key="8">
    <source>
        <dbReference type="ARBA" id="ARBA00022840"/>
    </source>
</evidence>
<accession>A0A1D2YX07</accession>
<comment type="similarity">
    <text evidence="10">Belongs to the DEAD box helicase family.</text>
</comment>
<sequence length="830" mass="97237">MFKNLIDIKKEYRRDYFMGEALEFFKTLLGGKFYPRPFQLEPIKYLYSGQPVVLSAPTGSGKTWAGIFPFLYAKVKNKIFADKLFYVLPLRTLTRSIFSEISEKIDELNLDLKVTIQMGEQMDDPFFEGDIIITTIDQLLSNYIGASLSTSIGQSNIPPGAYLGAYFVFDEIHAVPREAMPTILDMVRRLKDYSRFLLMTATIPTTVLDEVVERIEGEKIFVSNEQIISEKWVTCTNLTRRKLYWNDQELNVDKIIDLHMKQEGKRRTIVIINRVDKAQHFYLKIKALFKQLNLKDEIFLLHSRFLPEDRKNIEQQVIKLLGKNGNKNEHVIVIATQVIEVGVDISARVLISELAPANSLIQRSGRCARFPNETGEVYIFDLPKKANGKLDTSPYFNQDRELVYKTKEYLKELKTFKMTLHKELEMVDIIHREIDLQRIRKVPSTKAKQNVNKSLVAGEYNFIPQLVRDIPNTSLIIHDHPSNLDMELIPERFSIRTSTLRRYLDSCNDFNGKVWGYSFQEEMNESQWVKITNLDDISKYPLVCIHPDIVLYHGEIGLIFRDEIDSNIVLNDQQPYVASYILDKPRGYHRQFSYHKEKYIEHIKSVREIFNQEKKRIHIGLTYFAKEFKIPTGELEKVIEMAIAFHDVGKLNEEIVTKFWNWQKIRRGEVCQEFLAHTDYDPTNVEDFLEWKKQKRIPHAIESAYITLPMVEKKLALITDDEDLSQILTKAIFTAIARHHNSYTSSLKRDGKLHQKAKSTLVKTLTKLGFKNIELQVNDSWNRGYNFSKYFIYPSEEKGWLWYWFVVRCVRLVDQYSQFINTEKEVSKWH</sequence>
<keyword evidence="9" id="KW-0051">Antiviral defense</keyword>
<dbReference type="InterPro" id="IPR014001">
    <property type="entry name" value="Helicase_ATP-bd"/>
</dbReference>
<protein>
    <submittedName>
        <fullName evidence="14">CRISPR-associated helicase Cas3</fullName>
    </submittedName>
</protein>
<dbReference type="STRING" id="337097.BHF71_05800"/>
<evidence type="ECO:0000256" key="6">
    <source>
        <dbReference type="ARBA" id="ARBA00022801"/>
    </source>
</evidence>
<evidence type="ECO:0000256" key="7">
    <source>
        <dbReference type="ARBA" id="ARBA00022806"/>
    </source>
</evidence>
<dbReference type="GO" id="GO:0003724">
    <property type="term" value="F:RNA helicase activity"/>
    <property type="evidence" value="ECO:0007669"/>
    <property type="project" value="TreeGrafter"/>
</dbReference>
<dbReference type="GO" id="GO:0003676">
    <property type="term" value="F:nucleic acid binding"/>
    <property type="evidence" value="ECO:0007669"/>
    <property type="project" value="InterPro"/>
</dbReference>
<dbReference type="PROSITE" id="PS51643">
    <property type="entry name" value="HD_CAS3"/>
    <property type="match status" value="1"/>
</dbReference>
<dbReference type="GO" id="GO:0051607">
    <property type="term" value="P:defense response to virus"/>
    <property type="evidence" value="ECO:0007669"/>
    <property type="project" value="UniProtKB-KW"/>
</dbReference>
<dbReference type="GO" id="GO:0005829">
    <property type="term" value="C:cytosol"/>
    <property type="evidence" value="ECO:0007669"/>
    <property type="project" value="TreeGrafter"/>
</dbReference>
<keyword evidence="7" id="KW-0347">Helicase</keyword>
<dbReference type="PROSITE" id="PS51192">
    <property type="entry name" value="HELICASE_ATP_BIND_1"/>
    <property type="match status" value="1"/>
</dbReference>
<evidence type="ECO:0000256" key="2">
    <source>
        <dbReference type="ARBA" id="ARBA00009046"/>
    </source>
</evidence>
<dbReference type="InterPro" id="IPR001650">
    <property type="entry name" value="Helicase_C-like"/>
</dbReference>
<evidence type="ECO:0000256" key="10">
    <source>
        <dbReference type="ARBA" id="ARBA00038437"/>
    </source>
</evidence>
<evidence type="ECO:0000256" key="5">
    <source>
        <dbReference type="ARBA" id="ARBA00022741"/>
    </source>
</evidence>
<comment type="similarity">
    <text evidence="2">In the central section; belongs to the CRISPR-associated helicase Cas3 family.</text>
</comment>
<comment type="caution">
    <text evidence="14">The sequence shown here is derived from an EMBL/GenBank/DDBJ whole genome shotgun (WGS) entry which is preliminary data.</text>
</comment>
<dbReference type="InterPro" id="IPR011545">
    <property type="entry name" value="DEAD/DEAH_box_helicase_dom"/>
</dbReference>
<dbReference type="AlphaFoldDB" id="A0A1D2YX07"/>
<evidence type="ECO:0000256" key="3">
    <source>
        <dbReference type="ARBA" id="ARBA00022722"/>
    </source>
</evidence>
<keyword evidence="15" id="KW-1185">Reference proteome</keyword>
<dbReference type="Proteomes" id="UP000243739">
    <property type="component" value="Unassembled WGS sequence"/>
</dbReference>
<gene>
    <name evidence="14" type="ORF">BHF71_05800</name>
</gene>
<keyword evidence="4" id="KW-0479">Metal-binding</keyword>
<keyword evidence="8" id="KW-0067">ATP-binding</keyword>
<dbReference type="Gene3D" id="1.10.3210.30">
    <property type="match status" value="1"/>
</dbReference>
<feature type="domain" description="Helicase C-terminal" evidence="12">
    <location>
        <begin position="251"/>
        <end position="424"/>
    </location>
</feature>
<evidence type="ECO:0000256" key="9">
    <source>
        <dbReference type="ARBA" id="ARBA00023118"/>
    </source>
</evidence>
<dbReference type="EMBL" id="MIJF01000005">
    <property type="protein sequence ID" value="OEG00200.1"/>
    <property type="molecule type" value="Genomic_DNA"/>
</dbReference>
<evidence type="ECO:0000259" key="12">
    <source>
        <dbReference type="PROSITE" id="PS51194"/>
    </source>
</evidence>
<evidence type="ECO:0000256" key="1">
    <source>
        <dbReference type="ARBA" id="ARBA00006847"/>
    </source>
</evidence>
<dbReference type="SMART" id="SM00487">
    <property type="entry name" value="DEXDc"/>
    <property type="match status" value="1"/>
</dbReference>
<dbReference type="GO" id="GO:0004518">
    <property type="term" value="F:nuclease activity"/>
    <property type="evidence" value="ECO:0007669"/>
    <property type="project" value="UniProtKB-KW"/>
</dbReference>
<proteinExistence type="inferred from homology"/>
<dbReference type="GO" id="GO:0046872">
    <property type="term" value="F:metal ion binding"/>
    <property type="evidence" value="ECO:0007669"/>
    <property type="project" value="UniProtKB-KW"/>
</dbReference>
<dbReference type="InterPro" id="IPR038257">
    <property type="entry name" value="CRISPR-assoc_Cas3_HD_sf"/>
</dbReference>
<feature type="domain" description="Helicase ATP-binding" evidence="11">
    <location>
        <begin position="43"/>
        <end position="221"/>
    </location>
</feature>
<dbReference type="PANTHER" id="PTHR47959">
    <property type="entry name" value="ATP-DEPENDENT RNA HELICASE RHLE-RELATED"/>
    <property type="match status" value="1"/>
</dbReference>
<keyword evidence="3" id="KW-0540">Nuclease</keyword>
<dbReference type="InterPro" id="IPR006474">
    <property type="entry name" value="Helicase_Cas3_CRISPR-ass_core"/>
</dbReference>
<dbReference type="GO" id="GO:0005524">
    <property type="term" value="F:ATP binding"/>
    <property type="evidence" value="ECO:0007669"/>
    <property type="project" value="UniProtKB-KW"/>
</dbReference>
<dbReference type="GO" id="GO:0016787">
    <property type="term" value="F:hydrolase activity"/>
    <property type="evidence" value="ECO:0007669"/>
    <property type="project" value="UniProtKB-KW"/>
</dbReference>
<evidence type="ECO:0000256" key="4">
    <source>
        <dbReference type="ARBA" id="ARBA00022723"/>
    </source>
</evidence>
<reference evidence="14 15" key="1">
    <citation type="submission" date="2016-09" db="EMBL/GenBank/DDBJ databases">
        <title>Draft genome sequence for the type strain of Vulcanibacillus modesticaldus BR, a strictly anaerobic, moderately thermophilic, and nitrate-reducing bacterium from deep sea-hydrothermal vents of the Mid-Atlantic Ridge.</title>
        <authorList>
            <person name="Abin C.A."/>
            <person name="Hollibaugh J.T."/>
        </authorList>
    </citation>
    <scope>NUCLEOTIDE SEQUENCE [LARGE SCALE GENOMIC DNA]</scope>
    <source>
        <strain evidence="14 15">BR</strain>
    </source>
</reference>
<dbReference type="InterPro" id="IPR006483">
    <property type="entry name" value="CRISPR-assoc_Cas3_HD"/>
</dbReference>
<evidence type="ECO:0000313" key="15">
    <source>
        <dbReference type="Proteomes" id="UP000243739"/>
    </source>
</evidence>
<dbReference type="InterPro" id="IPR054712">
    <property type="entry name" value="Cas3-like_dom"/>
</dbReference>
<evidence type="ECO:0000313" key="14">
    <source>
        <dbReference type="EMBL" id="OEG00200.1"/>
    </source>
</evidence>
<dbReference type="SUPFAM" id="SSF52540">
    <property type="entry name" value="P-loop containing nucleoside triphosphate hydrolases"/>
    <property type="match status" value="1"/>
</dbReference>
<dbReference type="PANTHER" id="PTHR47959:SF16">
    <property type="entry name" value="CRISPR-ASSOCIATED NUCLEASE_HELICASE CAS3-RELATED"/>
    <property type="match status" value="1"/>
</dbReference>
<dbReference type="SMART" id="SM00490">
    <property type="entry name" value="HELICc"/>
    <property type="match status" value="1"/>
</dbReference>
<evidence type="ECO:0000259" key="11">
    <source>
        <dbReference type="PROSITE" id="PS51192"/>
    </source>
</evidence>
<keyword evidence="6" id="KW-0378">Hydrolase</keyword>
<dbReference type="Gene3D" id="3.40.50.300">
    <property type="entry name" value="P-loop containing nucleotide triphosphate hydrolases"/>
    <property type="match status" value="2"/>
</dbReference>
<keyword evidence="5" id="KW-0547">Nucleotide-binding</keyword>
<organism evidence="14 15">
    <name type="scientific">Vulcanibacillus modesticaldus</name>
    <dbReference type="NCBI Taxonomy" id="337097"/>
    <lineage>
        <taxon>Bacteria</taxon>
        <taxon>Bacillati</taxon>
        <taxon>Bacillota</taxon>
        <taxon>Bacilli</taxon>
        <taxon>Bacillales</taxon>
        <taxon>Bacillaceae</taxon>
        <taxon>Vulcanibacillus</taxon>
    </lineage>
</organism>